<evidence type="ECO:0008006" key="4">
    <source>
        <dbReference type="Google" id="ProtNLM"/>
    </source>
</evidence>
<keyword evidence="3" id="KW-1185">Reference proteome</keyword>
<protein>
    <recommendedName>
        <fullName evidence="4">Sugar transporter</fullName>
    </recommendedName>
</protein>
<dbReference type="Proteomes" id="UP001343492">
    <property type="component" value="Unassembled WGS sequence"/>
</dbReference>
<evidence type="ECO:0000313" key="2">
    <source>
        <dbReference type="EMBL" id="MEE1877302.1"/>
    </source>
</evidence>
<comment type="caution">
    <text evidence="2">The sequence shown here is derived from an EMBL/GenBank/DDBJ whole genome shotgun (WGS) entry which is preliminary data.</text>
</comment>
<proteinExistence type="predicted"/>
<feature type="transmembrane region" description="Helical" evidence="1">
    <location>
        <begin position="87"/>
        <end position="105"/>
    </location>
</feature>
<sequence length="145" mass="15930">MNDAAKTPWHLWAIGLVSLLWNSVGAYDYTQTRMRNMEYLEGMGFTEEALAYIDNFPIWADIAWAFGVWGALAGSILLLLRNHFAVTAYALSLAGAVLSNLYPFVVEPPAIMQSSAAKVFSLVIIGIAAALLYYAHRMKAAGVLR</sequence>
<dbReference type="RefSeq" id="WP_354144409.1">
    <property type="nucleotide sequence ID" value="NZ_JAZDQV010000005.1"/>
</dbReference>
<keyword evidence="1" id="KW-0812">Transmembrane</keyword>
<gene>
    <name evidence="2" type="ORF">VRS74_06335</name>
</gene>
<name>A0ABU7GDX4_9SPHN</name>
<feature type="transmembrane region" description="Helical" evidence="1">
    <location>
        <begin position="117"/>
        <end position="135"/>
    </location>
</feature>
<reference evidence="2 3" key="1">
    <citation type="submission" date="2024-01" db="EMBL/GenBank/DDBJ databases">
        <title>The genome sequence of Erythrobacteraceae sp. strain 1XM1-14.</title>
        <authorList>
            <person name="Liu Y."/>
        </authorList>
    </citation>
    <scope>NUCLEOTIDE SEQUENCE [LARGE SCALE GENOMIC DNA]</scope>
    <source>
        <strain evidence="2 3">1XM1-14</strain>
    </source>
</reference>
<dbReference type="EMBL" id="JAZDQV010000005">
    <property type="protein sequence ID" value="MEE1877302.1"/>
    <property type="molecule type" value="Genomic_DNA"/>
</dbReference>
<keyword evidence="1" id="KW-0472">Membrane</keyword>
<organism evidence="2 3">
    <name type="scientific">Altererythrobacter litoralis</name>
    <dbReference type="NCBI Taxonomy" id="3113904"/>
    <lineage>
        <taxon>Bacteria</taxon>
        <taxon>Pseudomonadati</taxon>
        <taxon>Pseudomonadota</taxon>
        <taxon>Alphaproteobacteria</taxon>
        <taxon>Sphingomonadales</taxon>
        <taxon>Erythrobacteraceae</taxon>
        <taxon>Altererythrobacter</taxon>
    </lineage>
</organism>
<evidence type="ECO:0000256" key="1">
    <source>
        <dbReference type="SAM" id="Phobius"/>
    </source>
</evidence>
<keyword evidence="1" id="KW-1133">Transmembrane helix</keyword>
<feature type="transmembrane region" description="Helical" evidence="1">
    <location>
        <begin position="62"/>
        <end position="80"/>
    </location>
</feature>
<accession>A0ABU7GDX4</accession>
<evidence type="ECO:0000313" key="3">
    <source>
        <dbReference type="Proteomes" id="UP001343492"/>
    </source>
</evidence>